<name>A0A330H3E6_9HYPH</name>
<dbReference type="EMBL" id="QMBQ01000003">
    <property type="protein sequence ID" value="RAZ77258.1"/>
    <property type="molecule type" value="Genomic_DNA"/>
</dbReference>
<dbReference type="SUPFAM" id="SSF53756">
    <property type="entry name" value="UDP-Glycosyltransferase/glycogen phosphorylase"/>
    <property type="match status" value="1"/>
</dbReference>
<reference evidence="1 2" key="2">
    <citation type="submission" date="2018-07" db="EMBL/GenBank/DDBJ databases">
        <title>Diversity of Mesorhizobium strains in Brazil.</title>
        <authorList>
            <person name="Helene L.C.F."/>
            <person name="Dall'Agnol R."/>
            <person name="Delamuta J.R.M."/>
            <person name="Hungria M."/>
        </authorList>
    </citation>
    <scope>NUCLEOTIDE SEQUENCE [LARGE SCALE GENOMIC DNA]</scope>
    <source>
        <strain evidence="1 2">CNPSo 3140</strain>
    </source>
</reference>
<dbReference type="Gene3D" id="3.40.50.2000">
    <property type="entry name" value="Glycogen Phosphorylase B"/>
    <property type="match status" value="1"/>
</dbReference>
<comment type="caution">
    <text evidence="1">The sequence shown here is derived from an EMBL/GenBank/DDBJ whole genome shotgun (WGS) entry which is preliminary data.</text>
</comment>
<gene>
    <name evidence="1" type="ORF">DPM35_12300</name>
</gene>
<organism evidence="1 2">
    <name type="scientific">Mesorhizobium atlanticum</name>
    <dbReference type="NCBI Taxonomy" id="2233532"/>
    <lineage>
        <taxon>Bacteria</taxon>
        <taxon>Pseudomonadati</taxon>
        <taxon>Pseudomonadota</taxon>
        <taxon>Alphaproteobacteria</taxon>
        <taxon>Hyphomicrobiales</taxon>
        <taxon>Phyllobacteriaceae</taxon>
        <taxon>Mesorhizobium</taxon>
    </lineage>
</organism>
<reference evidence="2" key="1">
    <citation type="submission" date="2018-06" db="EMBL/GenBank/DDBJ databases">
        <authorList>
            <person name="Helene L.C."/>
            <person name="Dall'Agnol R."/>
            <person name="Delamuta J.R."/>
            <person name="Hungria M."/>
        </authorList>
    </citation>
    <scope>NUCLEOTIDE SEQUENCE [LARGE SCALE GENOMIC DNA]</scope>
    <source>
        <strain evidence="2">CNPSo 3140</strain>
    </source>
</reference>
<dbReference type="Proteomes" id="UP000251956">
    <property type="component" value="Unassembled WGS sequence"/>
</dbReference>
<protein>
    <recommendedName>
        <fullName evidence="3">Glycosyltransferase family 9 protein</fullName>
    </recommendedName>
</protein>
<proteinExistence type="predicted"/>
<evidence type="ECO:0008006" key="3">
    <source>
        <dbReference type="Google" id="ProtNLM"/>
    </source>
</evidence>
<evidence type="ECO:0000313" key="2">
    <source>
        <dbReference type="Proteomes" id="UP000251956"/>
    </source>
</evidence>
<keyword evidence="2" id="KW-1185">Reference proteome</keyword>
<sequence length="400" mass="43526">MTSFYHGSYVRYAIGGLGLRLGRATKALRRLLGANGPVAAPALAQQTRIDALIARRDWSNLAICVDEMATLAKDTADPQLMQKAGQAYERLGDFARAAELRLAARHRRKGESAGDWAGENVGADTLLIDLVEDDPRSLGRVIRHARLAGAAAARAENATIRVEPRIVPLLQRTFPKATIVSASHESTGQKFATFEHLAWVFGRDVGELAASFTPLRADPGLVEAFRRQYRAATDLPLVGLSWGSKSHSKDVPDFPEWARFVAETPATFVSLQYGPIKPALRRLRKGDDARLIHDESVDQMVDMDRFAAQIAALDAVVTISNTAAHLAGALGVPTIFLIDDKFQTAWPVAGDRTPWYPSGVVLHKDGREWPAVLDEARRRLASMLDRPSDDGGDGNGAVDP</sequence>
<dbReference type="AlphaFoldDB" id="A0A330H3E6"/>
<evidence type="ECO:0000313" key="1">
    <source>
        <dbReference type="EMBL" id="RAZ77258.1"/>
    </source>
</evidence>
<accession>A0A330H3E6</accession>